<feature type="compositionally biased region" description="Basic and acidic residues" evidence="1">
    <location>
        <begin position="1"/>
        <end position="57"/>
    </location>
</feature>
<proteinExistence type="predicted"/>
<feature type="region of interest" description="Disordered" evidence="1">
    <location>
        <begin position="1"/>
        <end position="59"/>
    </location>
</feature>
<evidence type="ECO:0000313" key="3">
    <source>
        <dbReference type="EMBL" id="KGT94133.1"/>
    </source>
</evidence>
<dbReference type="eggNOG" id="COG1695">
    <property type="taxonomic scope" value="Bacteria"/>
</dbReference>
<organism evidence="3 4">
    <name type="scientific">Erwinia typographi</name>
    <dbReference type="NCBI Taxonomy" id="371042"/>
    <lineage>
        <taxon>Bacteria</taxon>
        <taxon>Pseudomonadati</taxon>
        <taxon>Pseudomonadota</taxon>
        <taxon>Gammaproteobacteria</taxon>
        <taxon>Enterobacterales</taxon>
        <taxon>Erwiniaceae</taxon>
        <taxon>Erwinia</taxon>
    </lineage>
</organism>
<name>A0A0A4A8F9_9GAMM</name>
<dbReference type="PANTHER" id="PTHR43252:SF7">
    <property type="entry name" value="TRANSCRIPTIONAL REGULATOR YQJI"/>
    <property type="match status" value="1"/>
</dbReference>
<dbReference type="InterPro" id="IPR036390">
    <property type="entry name" value="WH_DNA-bd_sf"/>
</dbReference>
<dbReference type="AlphaFoldDB" id="A0A0A4A8F9"/>
<dbReference type="PANTHER" id="PTHR43252">
    <property type="entry name" value="TRANSCRIPTIONAL REGULATOR YQJI"/>
    <property type="match status" value="1"/>
</dbReference>
<protein>
    <recommendedName>
        <fullName evidence="2">Transcription regulator PadR N-terminal domain-containing protein</fullName>
    </recommendedName>
</protein>
<comment type="caution">
    <text evidence="3">The sequence shown here is derived from an EMBL/GenBank/DDBJ whole genome shotgun (WGS) entry which is preliminary data.</text>
</comment>
<accession>A0A0A4A8F9</accession>
<dbReference type="InterPro" id="IPR005149">
    <property type="entry name" value="Tscrpt_reg_PadR_N"/>
</dbReference>
<dbReference type="STRING" id="371042.NG99_10730"/>
<dbReference type="InterPro" id="IPR036388">
    <property type="entry name" value="WH-like_DNA-bd_sf"/>
</dbReference>
<evidence type="ECO:0000256" key="1">
    <source>
        <dbReference type="SAM" id="MobiDB-lite"/>
    </source>
</evidence>
<keyword evidence="4" id="KW-1185">Reference proteome</keyword>
<gene>
    <name evidence="3" type="ORF">NG99_10730</name>
</gene>
<dbReference type="SUPFAM" id="SSF46785">
    <property type="entry name" value="Winged helix' DNA-binding domain"/>
    <property type="match status" value="1"/>
</dbReference>
<sequence>MRRREEDPRSEHHHCRHDDPRRERHHRWFADRWGDRGEGRRGPRGGRDDAGHRDRPSFLRGRKFGADELQLLLLSLLKDQASYGYELIKILTDKSGGFYTPSPGVIYPALTYLEDVGYVTVQQEGNRKRYAINEQGEAHLAQNQSVADALMAKLALFASHSDSVNQAMFEHRQPFSPLLTQAIHDLRSQLHQYHSSDEATQREIAEILNQALKKMRGTTR</sequence>
<evidence type="ECO:0000313" key="4">
    <source>
        <dbReference type="Proteomes" id="UP000030351"/>
    </source>
</evidence>
<dbReference type="Pfam" id="PF03551">
    <property type="entry name" value="PadR"/>
    <property type="match status" value="1"/>
</dbReference>
<dbReference type="EMBL" id="JRUQ01000030">
    <property type="protein sequence ID" value="KGT94133.1"/>
    <property type="molecule type" value="Genomic_DNA"/>
</dbReference>
<reference evidence="3 4" key="1">
    <citation type="submission" date="2014-10" db="EMBL/GenBank/DDBJ databases">
        <title>Genome sequence of Erwinia typographi M043b.</title>
        <authorList>
            <person name="Chan K.-G."/>
            <person name="Tan W.-S."/>
        </authorList>
    </citation>
    <scope>NUCLEOTIDE SEQUENCE [LARGE SCALE GENOMIC DNA]</scope>
    <source>
        <strain evidence="3 4">M043b</strain>
    </source>
</reference>
<evidence type="ECO:0000259" key="2">
    <source>
        <dbReference type="Pfam" id="PF03551"/>
    </source>
</evidence>
<feature type="domain" description="Transcription regulator PadR N-terminal" evidence="2">
    <location>
        <begin position="73"/>
        <end position="141"/>
    </location>
</feature>
<dbReference type="Proteomes" id="UP000030351">
    <property type="component" value="Unassembled WGS sequence"/>
</dbReference>
<dbReference type="Gene3D" id="1.10.10.10">
    <property type="entry name" value="Winged helix-like DNA-binding domain superfamily/Winged helix DNA-binding domain"/>
    <property type="match status" value="1"/>
</dbReference>